<reference evidence="1 2" key="1">
    <citation type="submission" date="2023-12" db="EMBL/GenBank/DDBJ databases">
        <title>A high-quality genome assembly for Dillenia turbinata (Dilleniales).</title>
        <authorList>
            <person name="Chanderbali A."/>
        </authorList>
    </citation>
    <scope>NUCLEOTIDE SEQUENCE [LARGE SCALE GENOMIC DNA]</scope>
    <source>
        <strain evidence="1">LSX21</strain>
        <tissue evidence="1">Leaf</tissue>
    </source>
</reference>
<comment type="caution">
    <text evidence="1">The sequence shown here is derived from an EMBL/GenBank/DDBJ whole genome shotgun (WGS) entry which is preliminary data.</text>
</comment>
<proteinExistence type="predicted"/>
<protein>
    <submittedName>
        <fullName evidence="1">Uncharacterized protein</fullName>
    </submittedName>
</protein>
<dbReference type="AlphaFoldDB" id="A0AAN8UPC2"/>
<dbReference type="PANTHER" id="PTHR13301">
    <property type="entry name" value="X-BOX TRANSCRIPTION FACTOR-RELATED"/>
    <property type="match status" value="1"/>
</dbReference>
<evidence type="ECO:0000313" key="1">
    <source>
        <dbReference type="EMBL" id="KAK6917889.1"/>
    </source>
</evidence>
<feature type="non-terminal residue" evidence="1">
    <location>
        <position position="262"/>
    </location>
</feature>
<dbReference type="Proteomes" id="UP001370490">
    <property type="component" value="Unassembled WGS sequence"/>
</dbReference>
<name>A0AAN8UPC2_9MAGN</name>
<organism evidence="1 2">
    <name type="scientific">Dillenia turbinata</name>
    <dbReference type="NCBI Taxonomy" id="194707"/>
    <lineage>
        <taxon>Eukaryota</taxon>
        <taxon>Viridiplantae</taxon>
        <taxon>Streptophyta</taxon>
        <taxon>Embryophyta</taxon>
        <taxon>Tracheophyta</taxon>
        <taxon>Spermatophyta</taxon>
        <taxon>Magnoliopsida</taxon>
        <taxon>eudicotyledons</taxon>
        <taxon>Gunneridae</taxon>
        <taxon>Pentapetalae</taxon>
        <taxon>Dilleniales</taxon>
        <taxon>Dilleniaceae</taxon>
        <taxon>Dillenia</taxon>
    </lineage>
</organism>
<gene>
    <name evidence="1" type="ORF">RJ641_018640</name>
</gene>
<keyword evidence="2" id="KW-1185">Reference proteome</keyword>
<accession>A0AAN8UPC2</accession>
<sequence>MLPLKYLMYYVVESIPFIATLFPLPTELGSQTCPTPNPLLQWAIACAVQLKASGVSASLKAQSWGAVSCITTYNSFGIFLPLGYGLSSHFQRQALSKFSLLGAAEGDPRIEPLLMVINSVLLVMGYDYPREKMSIYLSDDEPWSPEACFKTRASPPIEIDDPLLSQEWSSIKLGKFDHHLLKTSSFMLSKLYEDMKDRIKTATKLGQIPQKDAFLDWGLSCSKCDHQTILQPLPTLEYLACEKRPQYHHNFKAGALNTLVSF</sequence>
<dbReference type="EMBL" id="JBAMMX010000023">
    <property type="protein sequence ID" value="KAK6917889.1"/>
    <property type="molecule type" value="Genomic_DNA"/>
</dbReference>
<evidence type="ECO:0000313" key="2">
    <source>
        <dbReference type="Proteomes" id="UP001370490"/>
    </source>
</evidence>